<evidence type="ECO:0000256" key="5">
    <source>
        <dbReference type="ARBA" id="ARBA00023136"/>
    </source>
</evidence>
<reference evidence="9" key="1">
    <citation type="journal article" date="2023" name="Commun. Biol.">
        <title>Genome analysis of Parmales, the sister group of diatoms, reveals the evolutionary specialization of diatoms from phago-mixotrophs to photoautotrophs.</title>
        <authorList>
            <person name="Ban H."/>
            <person name="Sato S."/>
            <person name="Yoshikawa S."/>
            <person name="Yamada K."/>
            <person name="Nakamura Y."/>
            <person name="Ichinomiya M."/>
            <person name="Sato N."/>
            <person name="Blanc-Mathieu R."/>
            <person name="Endo H."/>
            <person name="Kuwata A."/>
            <person name="Ogata H."/>
        </authorList>
    </citation>
    <scope>NUCLEOTIDE SEQUENCE [LARGE SCALE GENOMIC DNA]</scope>
</reference>
<keyword evidence="4" id="KW-0677">Repeat</keyword>
<dbReference type="GO" id="GO:0016020">
    <property type="term" value="C:membrane"/>
    <property type="evidence" value="ECO:0007669"/>
    <property type="project" value="UniProtKB-SubCell"/>
</dbReference>
<feature type="repeat" description="Solcar" evidence="6">
    <location>
        <begin position="108"/>
        <end position="198"/>
    </location>
</feature>
<name>A0A9W7GLT4_9STRA</name>
<evidence type="ECO:0000313" key="8">
    <source>
        <dbReference type="EMBL" id="GMI46230.1"/>
    </source>
</evidence>
<dbReference type="Proteomes" id="UP001165065">
    <property type="component" value="Unassembled WGS sequence"/>
</dbReference>
<dbReference type="GO" id="GO:0055085">
    <property type="term" value="P:transmembrane transport"/>
    <property type="evidence" value="ECO:0007669"/>
    <property type="project" value="InterPro"/>
</dbReference>
<sequence length="298" mass="32007">MLKRGTKVSSTDLSIRIACGGIAGGIAKTATAPLERLKMLSQTGESGGRSAIALTRHVVKTEGVRGMFAGNATNLLRIFPSKGVVFASSDYYRKMFRVIAGVPDGAQTPGTLSFVAGGCAGVTATALTYPLDFVRGRIAGKGVEKGEKKKYISTLQTIRITVKEEGVGALFKGIRPTLIGSFPYLGIQFGTVGLLESLFPKEGDATNVYRKVMFGATGGVTAGCLTYPNDTIRRMLQLQGTPGYRNYSGYFDCARTVLKEEGIKRFYRGMGVNLVRMAPNTAVQFGAYELLKELLIKR</sequence>
<dbReference type="Gene3D" id="1.50.40.10">
    <property type="entry name" value="Mitochondrial carrier domain"/>
    <property type="match status" value="1"/>
</dbReference>
<proteinExistence type="inferred from homology"/>
<evidence type="ECO:0000256" key="3">
    <source>
        <dbReference type="ARBA" id="ARBA00022692"/>
    </source>
</evidence>
<comment type="similarity">
    <text evidence="7">Belongs to the mitochondrial carrier (TC 2.A.29) family.</text>
</comment>
<evidence type="ECO:0000256" key="2">
    <source>
        <dbReference type="ARBA" id="ARBA00022448"/>
    </source>
</evidence>
<comment type="caution">
    <text evidence="8">The sequence shown here is derived from an EMBL/GenBank/DDBJ whole genome shotgun (WGS) entry which is preliminary data.</text>
</comment>
<accession>A0A9W7GLT4</accession>
<dbReference type="OrthoDB" id="270584at2759"/>
<comment type="subcellular location">
    <subcellularLocation>
        <location evidence="1">Membrane</location>
        <topology evidence="1">Multi-pass membrane protein</topology>
    </subcellularLocation>
</comment>
<keyword evidence="5 6" id="KW-0472">Membrane</keyword>
<evidence type="ECO:0008006" key="10">
    <source>
        <dbReference type="Google" id="ProtNLM"/>
    </source>
</evidence>
<evidence type="ECO:0000256" key="6">
    <source>
        <dbReference type="PROSITE-ProRule" id="PRU00282"/>
    </source>
</evidence>
<keyword evidence="9" id="KW-1185">Reference proteome</keyword>
<dbReference type="PROSITE" id="PS50920">
    <property type="entry name" value="SOLCAR"/>
    <property type="match status" value="3"/>
</dbReference>
<dbReference type="InterPro" id="IPR023395">
    <property type="entry name" value="MCP_dom_sf"/>
</dbReference>
<feature type="repeat" description="Solcar" evidence="6">
    <location>
        <begin position="11"/>
        <end position="95"/>
    </location>
</feature>
<evidence type="ECO:0000256" key="4">
    <source>
        <dbReference type="ARBA" id="ARBA00022737"/>
    </source>
</evidence>
<keyword evidence="3 6" id="KW-0812">Transmembrane</keyword>
<evidence type="ECO:0000256" key="1">
    <source>
        <dbReference type="ARBA" id="ARBA00004141"/>
    </source>
</evidence>
<organism evidence="8 9">
    <name type="scientific">Triparma columacea</name>
    <dbReference type="NCBI Taxonomy" id="722753"/>
    <lineage>
        <taxon>Eukaryota</taxon>
        <taxon>Sar</taxon>
        <taxon>Stramenopiles</taxon>
        <taxon>Ochrophyta</taxon>
        <taxon>Bolidophyceae</taxon>
        <taxon>Parmales</taxon>
        <taxon>Triparmaceae</taxon>
        <taxon>Triparma</taxon>
    </lineage>
</organism>
<dbReference type="EMBL" id="BRYA01000288">
    <property type="protein sequence ID" value="GMI46230.1"/>
    <property type="molecule type" value="Genomic_DNA"/>
</dbReference>
<dbReference type="SUPFAM" id="SSF103506">
    <property type="entry name" value="Mitochondrial carrier"/>
    <property type="match status" value="1"/>
</dbReference>
<dbReference type="Pfam" id="PF00153">
    <property type="entry name" value="Mito_carr"/>
    <property type="match status" value="3"/>
</dbReference>
<dbReference type="PANTHER" id="PTHR24089">
    <property type="entry name" value="SOLUTE CARRIER FAMILY 25"/>
    <property type="match status" value="1"/>
</dbReference>
<gene>
    <name evidence="8" type="ORF">TrCOL_g4681</name>
</gene>
<dbReference type="AlphaFoldDB" id="A0A9W7GLT4"/>
<feature type="repeat" description="Solcar" evidence="6">
    <location>
        <begin position="210"/>
        <end position="294"/>
    </location>
</feature>
<evidence type="ECO:0000256" key="7">
    <source>
        <dbReference type="RuleBase" id="RU000488"/>
    </source>
</evidence>
<protein>
    <recommendedName>
        <fullName evidence="10">Mitochondrial carrier protein</fullName>
    </recommendedName>
</protein>
<dbReference type="PRINTS" id="PR00926">
    <property type="entry name" value="MITOCARRIER"/>
</dbReference>
<evidence type="ECO:0000313" key="9">
    <source>
        <dbReference type="Proteomes" id="UP001165065"/>
    </source>
</evidence>
<keyword evidence="2 7" id="KW-0813">Transport</keyword>
<dbReference type="InterPro" id="IPR002067">
    <property type="entry name" value="MCP"/>
</dbReference>
<dbReference type="InterPro" id="IPR018108">
    <property type="entry name" value="MCP_transmembrane"/>
</dbReference>